<dbReference type="Pfam" id="PF12190">
    <property type="entry name" value="amfpi-1"/>
    <property type="match status" value="1"/>
</dbReference>
<organism evidence="2 3">
    <name type="scientific">Argiope bruennichi</name>
    <name type="common">Wasp spider</name>
    <name type="synonym">Aranea bruennichi</name>
    <dbReference type="NCBI Taxonomy" id="94029"/>
    <lineage>
        <taxon>Eukaryota</taxon>
        <taxon>Metazoa</taxon>
        <taxon>Ecdysozoa</taxon>
        <taxon>Arthropoda</taxon>
        <taxon>Chelicerata</taxon>
        <taxon>Arachnida</taxon>
        <taxon>Araneae</taxon>
        <taxon>Araneomorphae</taxon>
        <taxon>Entelegynae</taxon>
        <taxon>Araneoidea</taxon>
        <taxon>Araneidae</taxon>
        <taxon>Argiope</taxon>
    </lineage>
</organism>
<dbReference type="InterPro" id="IPR053741">
    <property type="entry name" value="Ser_Fungal_Prot_Inhib_sf"/>
</dbReference>
<accession>A0A8T0EX06</accession>
<dbReference type="AlphaFoldDB" id="A0A8T0EX06"/>
<gene>
    <name evidence="2" type="ORF">HNY73_013119</name>
</gene>
<evidence type="ECO:0000313" key="3">
    <source>
        <dbReference type="Proteomes" id="UP000807504"/>
    </source>
</evidence>
<dbReference type="EMBL" id="JABXBU010001863">
    <property type="protein sequence ID" value="KAF8782886.1"/>
    <property type="molecule type" value="Genomic_DNA"/>
</dbReference>
<feature type="chain" id="PRO_5035883649" evidence="1">
    <location>
        <begin position="18"/>
        <end position="92"/>
    </location>
</feature>
<comment type="caution">
    <text evidence="2">The sequence shown here is derived from an EMBL/GenBank/DDBJ whole genome shotgun (WGS) entry which is preliminary data.</text>
</comment>
<dbReference type="Gene3D" id="2.10.80.20">
    <property type="match status" value="1"/>
</dbReference>
<feature type="signal peptide" evidence="1">
    <location>
        <begin position="1"/>
        <end position="17"/>
    </location>
</feature>
<proteinExistence type="predicted"/>
<dbReference type="Proteomes" id="UP000807504">
    <property type="component" value="Unassembled WGS sequence"/>
</dbReference>
<keyword evidence="1" id="KW-0732">Signal</keyword>
<sequence>MNKIVILILIGATVSNAIVCAPDYCDSVKCKPVSCSSNQEYKKDGSFCGCCPVCLTVIQKGGSCGSLFIRGVPPTITCAKGLRCDSDTGTCQ</sequence>
<keyword evidence="3" id="KW-1185">Reference proteome</keyword>
<dbReference type="InterPro" id="IPR021066">
    <property type="entry name" value="FPI1"/>
</dbReference>
<dbReference type="GO" id="GO:0030414">
    <property type="term" value="F:peptidase inhibitor activity"/>
    <property type="evidence" value="ECO:0007669"/>
    <property type="project" value="InterPro"/>
</dbReference>
<reference evidence="2" key="1">
    <citation type="journal article" date="2020" name="bioRxiv">
        <title>Chromosome-level reference genome of the European wasp spider Argiope bruennichi: a resource for studies on range expansion and evolutionary adaptation.</title>
        <authorList>
            <person name="Sheffer M.M."/>
            <person name="Hoppe A."/>
            <person name="Krehenwinkel H."/>
            <person name="Uhl G."/>
            <person name="Kuss A.W."/>
            <person name="Jensen L."/>
            <person name="Jensen C."/>
            <person name="Gillespie R.G."/>
            <person name="Hoff K.J."/>
            <person name="Prost S."/>
        </authorList>
    </citation>
    <scope>NUCLEOTIDE SEQUENCE</scope>
</reference>
<name>A0A8T0EX06_ARGBR</name>
<reference evidence="2" key="2">
    <citation type="submission" date="2020-06" db="EMBL/GenBank/DDBJ databases">
        <authorList>
            <person name="Sheffer M."/>
        </authorList>
    </citation>
    <scope>NUCLEOTIDE SEQUENCE</scope>
</reference>
<protein>
    <submittedName>
        <fullName evidence="2">Uncharacterized protein</fullName>
    </submittedName>
</protein>
<evidence type="ECO:0000256" key="1">
    <source>
        <dbReference type="SAM" id="SignalP"/>
    </source>
</evidence>
<evidence type="ECO:0000313" key="2">
    <source>
        <dbReference type="EMBL" id="KAF8782886.1"/>
    </source>
</evidence>